<dbReference type="Proteomes" id="UP001162131">
    <property type="component" value="Unassembled WGS sequence"/>
</dbReference>
<evidence type="ECO:0000256" key="1">
    <source>
        <dbReference type="SAM" id="MobiDB-lite"/>
    </source>
</evidence>
<name>A0AAU9IUJ4_9CILI</name>
<evidence type="ECO:0000313" key="3">
    <source>
        <dbReference type="Proteomes" id="UP001162131"/>
    </source>
</evidence>
<dbReference type="EMBL" id="CAJZBQ010000018">
    <property type="protein sequence ID" value="CAG9317159.1"/>
    <property type="molecule type" value="Genomic_DNA"/>
</dbReference>
<sequence length="391" mass="45935">MAFQYGGGGNLLDEWNSPNNPKKFKQPDLKYFINCSNQRLYLVKRGNGLIDTMISQKESIEKLKEVKSLKAIKAQNLKKKRYKASLESIRDIRKNHENGSSVRDFSDVYLETDSEKSFESKSSHLHTFSATNLSPKKIPFFDENLKLSAELVEYFENPSFDKTLEQKKLDNLVEYFQERYKLISRELKENEYRKMITKKIKKLVKKFFKKKPENNKNLARFNTKRRGGINKQTFQFTMQKKMNEIDEKIQRHIELLIAEEATRKEQMNQLPSFPSRSKSPEKKQVEKSLRRYLDLECSTMDKDADKDMETEKSQIKMKLGIDKVLAEARKQRIFKSLDAKANGMSFNLERGEWMPNLNKCNSINGLKKMKKNTKNTLSQIIEMGKLRFQGK</sequence>
<evidence type="ECO:0000313" key="2">
    <source>
        <dbReference type="EMBL" id="CAG9317159.1"/>
    </source>
</evidence>
<feature type="region of interest" description="Disordered" evidence="1">
    <location>
        <begin position="266"/>
        <end position="285"/>
    </location>
</feature>
<organism evidence="2 3">
    <name type="scientific">Blepharisma stoltei</name>
    <dbReference type="NCBI Taxonomy" id="1481888"/>
    <lineage>
        <taxon>Eukaryota</taxon>
        <taxon>Sar</taxon>
        <taxon>Alveolata</taxon>
        <taxon>Ciliophora</taxon>
        <taxon>Postciliodesmatophora</taxon>
        <taxon>Heterotrichea</taxon>
        <taxon>Heterotrichida</taxon>
        <taxon>Blepharismidae</taxon>
        <taxon>Blepharisma</taxon>
    </lineage>
</organism>
<gene>
    <name evidence="2" type="ORF">BSTOLATCC_MIC18413</name>
</gene>
<keyword evidence="3" id="KW-1185">Reference proteome</keyword>
<accession>A0AAU9IUJ4</accession>
<dbReference type="AlphaFoldDB" id="A0AAU9IUJ4"/>
<reference evidence="2" key="1">
    <citation type="submission" date="2021-09" db="EMBL/GenBank/DDBJ databases">
        <authorList>
            <consortium name="AG Swart"/>
            <person name="Singh M."/>
            <person name="Singh A."/>
            <person name="Seah K."/>
            <person name="Emmerich C."/>
        </authorList>
    </citation>
    <scope>NUCLEOTIDE SEQUENCE</scope>
    <source>
        <strain evidence="2">ATCC30299</strain>
    </source>
</reference>
<proteinExistence type="predicted"/>
<comment type="caution">
    <text evidence="2">The sequence shown here is derived from an EMBL/GenBank/DDBJ whole genome shotgun (WGS) entry which is preliminary data.</text>
</comment>
<protein>
    <submittedName>
        <fullName evidence="2">Uncharacterized protein</fullName>
    </submittedName>
</protein>
<feature type="compositionally biased region" description="Polar residues" evidence="1">
    <location>
        <begin position="267"/>
        <end position="277"/>
    </location>
</feature>